<dbReference type="Proteomes" id="UP000759537">
    <property type="component" value="Unassembled WGS sequence"/>
</dbReference>
<reference evidence="1" key="1">
    <citation type="submission" date="2019-10" db="EMBL/GenBank/DDBJ databases">
        <authorList>
            <consortium name="DOE Joint Genome Institute"/>
            <person name="Kuo A."/>
            <person name="Miyauchi S."/>
            <person name="Kiss E."/>
            <person name="Drula E."/>
            <person name="Kohler A."/>
            <person name="Sanchez-Garcia M."/>
            <person name="Andreopoulos B."/>
            <person name="Barry K.W."/>
            <person name="Bonito G."/>
            <person name="Buee M."/>
            <person name="Carver A."/>
            <person name="Chen C."/>
            <person name="Cichocki N."/>
            <person name="Clum A."/>
            <person name="Culley D."/>
            <person name="Crous P.W."/>
            <person name="Fauchery L."/>
            <person name="Girlanda M."/>
            <person name="Hayes R."/>
            <person name="Keri Z."/>
            <person name="LaButti K."/>
            <person name="Lipzen A."/>
            <person name="Lombard V."/>
            <person name="Magnuson J."/>
            <person name="Maillard F."/>
            <person name="Morin E."/>
            <person name="Murat C."/>
            <person name="Nolan M."/>
            <person name="Ohm R."/>
            <person name="Pangilinan J."/>
            <person name="Pereira M."/>
            <person name="Perotto S."/>
            <person name="Peter M."/>
            <person name="Riley R."/>
            <person name="Sitrit Y."/>
            <person name="Stielow B."/>
            <person name="Szollosi G."/>
            <person name="Zifcakova L."/>
            <person name="Stursova M."/>
            <person name="Spatafora J.W."/>
            <person name="Tedersoo L."/>
            <person name="Vaario L.-M."/>
            <person name="Yamada A."/>
            <person name="Yan M."/>
            <person name="Wang P."/>
            <person name="Xu J."/>
            <person name="Bruns T."/>
            <person name="Baldrian P."/>
            <person name="Vilgalys R."/>
            <person name="Henrissat B."/>
            <person name="Grigoriev I.V."/>
            <person name="Hibbett D."/>
            <person name="Nagy L.G."/>
            <person name="Martin F.M."/>
        </authorList>
    </citation>
    <scope>NUCLEOTIDE SEQUENCE</scope>
    <source>
        <strain evidence="1">Prilba</strain>
    </source>
</reference>
<name>A0A9P5JVU6_9AGAM</name>
<evidence type="ECO:0000313" key="2">
    <source>
        <dbReference type="Proteomes" id="UP000759537"/>
    </source>
</evidence>
<sequence length="73" mass="7942">TPLVIYNCSTSLRFGFTTSATPQVVSSIVSKYKERKAGTRAGKQFLLFGDAVDYAFVHLGVDSSVDHPVVMTE</sequence>
<comment type="caution">
    <text evidence="1">The sequence shown here is derived from an EMBL/GenBank/DDBJ whole genome shotgun (WGS) entry which is preliminary data.</text>
</comment>
<dbReference type="AlphaFoldDB" id="A0A9P5JVU6"/>
<dbReference type="InterPro" id="IPR043129">
    <property type="entry name" value="ATPase_NBD"/>
</dbReference>
<protein>
    <submittedName>
        <fullName evidence="1">Uncharacterized protein</fullName>
    </submittedName>
</protein>
<proteinExistence type="predicted"/>
<dbReference type="SUPFAM" id="SSF53067">
    <property type="entry name" value="Actin-like ATPase domain"/>
    <property type="match status" value="1"/>
</dbReference>
<feature type="non-terminal residue" evidence="1">
    <location>
        <position position="1"/>
    </location>
</feature>
<dbReference type="EMBL" id="WHVB01000043">
    <property type="protein sequence ID" value="KAF8466077.1"/>
    <property type="molecule type" value="Genomic_DNA"/>
</dbReference>
<reference evidence="1" key="2">
    <citation type="journal article" date="2020" name="Nat. Commun.">
        <title>Large-scale genome sequencing of mycorrhizal fungi provides insights into the early evolution of symbiotic traits.</title>
        <authorList>
            <person name="Miyauchi S."/>
            <person name="Kiss E."/>
            <person name="Kuo A."/>
            <person name="Drula E."/>
            <person name="Kohler A."/>
            <person name="Sanchez-Garcia M."/>
            <person name="Morin E."/>
            <person name="Andreopoulos B."/>
            <person name="Barry K.W."/>
            <person name="Bonito G."/>
            <person name="Buee M."/>
            <person name="Carver A."/>
            <person name="Chen C."/>
            <person name="Cichocki N."/>
            <person name="Clum A."/>
            <person name="Culley D."/>
            <person name="Crous P.W."/>
            <person name="Fauchery L."/>
            <person name="Girlanda M."/>
            <person name="Hayes R.D."/>
            <person name="Keri Z."/>
            <person name="LaButti K."/>
            <person name="Lipzen A."/>
            <person name="Lombard V."/>
            <person name="Magnuson J."/>
            <person name="Maillard F."/>
            <person name="Murat C."/>
            <person name="Nolan M."/>
            <person name="Ohm R.A."/>
            <person name="Pangilinan J."/>
            <person name="Pereira M.F."/>
            <person name="Perotto S."/>
            <person name="Peter M."/>
            <person name="Pfister S."/>
            <person name="Riley R."/>
            <person name="Sitrit Y."/>
            <person name="Stielow J.B."/>
            <person name="Szollosi G."/>
            <person name="Zifcakova L."/>
            <person name="Stursova M."/>
            <person name="Spatafora J.W."/>
            <person name="Tedersoo L."/>
            <person name="Vaario L.M."/>
            <person name="Yamada A."/>
            <person name="Yan M."/>
            <person name="Wang P."/>
            <person name="Xu J."/>
            <person name="Bruns T."/>
            <person name="Baldrian P."/>
            <person name="Vilgalys R."/>
            <person name="Dunand C."/>
            <person name="Henrissat B."/>
            <person name="Grigoriev I.V."/>
            <person name="Hibbett D."/>
            <person name="Nagy L.G."/>
            <person name="Martin F.M."/>
        </authorList>
    </citation>
    <scope>NUCLEOTIDE SEQUENCE</scope>
    <source>
        <strain evidence="1">Prilba</strain>
    </source>
</reference>
<evidence type="ECO:0000313" key="1">
    <source>
        <dbReference type="EMBL" id="KAF8466077.1"/>
    </source>
</evidence>
<gene>
    <name evidence="1" type="ORF">DFH94DRAFT_639415</name>
</gene>
<keyword evidence="2" id="KW-1185">Reference proteome</keyword>
<dbReference type="OrthoDB" id="7340501at2759"/>
<organism evidence="1 2">
    <name type="scientific">Russula ochroleuca</name>
    <dbReference type="NCBI Taxonomy" id="152965"/>
    <lineage>
        <taxon>Eukaryota</taxon>
        <taxon>Fungi</taxon>
        <taxon>Dikarya</taxon>
        <taxon>Basidiomycota</taxon>
        <taxon>Agaricomycotina</taxon>
        <taxon>Agaricomycetes</taxon>
        <taxon>Russulales</taxon>
        <taxon>Russulaceae</taxon>
        <taxon>Russula</taxon>
    </lineage>
</organism>
<accession>A0A9P5JVU6</accession>